<feature type="domain" description="Solute-binding protein family 3/N-terminal" evidence="7">
    <location>
        <begin position="34"/>
        <end position="250"/>
    </location>
</feature>
<keyword evidence="4" id="KW-0997">Cell inner membrane</keyword>
<dbReference type="GO" id="GO:0012505">
    <property type="term" value="C:endomembrane system"/>
    <property type="evidence" value="ECO:0007669"/>
    <property type="project" value="UniProtKB-SubCell"/>
</dbReference>
<evidence type="ECO:0000256" key="1">
    <source>
        <dbReference type="ARBA" id="ARBA00004308"/>
    </source>
</evidence>
<gene>
    <name evidence="8" type="ORF">E7Z74_08275</name>
</gene>
<dbReference type="SMART" id="SM00062">
    <property type="entry name" value="PBPb"/>
    <property type="match status" value="1"/>
</dbReference>
<dbReference type="Pfam" id="PF13379">
    <property type="entry name" value="NMT1_2"/>
    <property type="match status" value="1"/>
</dbReference>
<evidence type="ECO:0000256" key="2">
    <source>
        <dbReference type="ARBA" id="ARBA00022448"/>
    </source>
</evidence>
<sequence length="315" mass="34535">MSKNRKIIGLITVIVVFLLIIFTLYGMSDNKAETVKIGYLPTDHDAALFVANSTGMFKDAGIDVELYEYNNGGDLMSAMASGDLDVGYVGITPVIYSMSKGVPIKIVAGAQNEGSGLLSYDSSVKSITDLKGKVVATPGESSIQSVLLKYDLKKNGLNISDIESPSMKVSSMNDALKMGSIDGMVTYEPYATISKEINNQTLVENSSDILPDHPCCVVVMSEKFLSGNSTKVNKILDIHKNATEKIMENPEGMVQYLPSHIVPNAEIEKESLTKIRWVSDLNDNYKQNVYNFLNIERDLGIINRTLPQDKLFAKI</sequence>
<dbReference type="Gene3D" id="3.40.190.10">
    <property type="entry name" value="Periplasmic binding protein-like II"/>
    <property type="match status" value="2"/>
</dbReference>
<organism evidence="8 9">
    <name type="scientific">Methanobrevibacter millerae</name>
    <dbReference type="NCBI Taxonomy" id="230361"/>
    <lineage>
        <taxon>Archaea</taxon>
        <taxon>Methanobacteriati</taxon>
        <taxon>Methanobacteriota</taxon>
        <taxon>Methanomada group</taxon>
        <taxon>Methanobacteria</taxon>
        <taxon>Methanobacteriales</taxon>
        <taxon>Methanobacteriaceae</taxon>
        <taxon>Methanobrevibacter</taxon>
    </lineage>
</organism>
<dbReference type="InterPro" id="IPR044527">
    <property type="entry name" value="NrtA/CpmA_ABC-bd_dom"/>
</dbReference>
<dbReference type="Proteomes" id="UP000713479">
    <property type="component" value="Unassembled WGS sequence"/>
</dbReference>
<reference evidence="8" key="1">
    <citation type="submission" date="2019-04" db="EMBL/GenBank/DDBJ databases">
        <title>Evolution of Biomass-Degrading Anaerobic Consortia Revealed by Metagenomics.</title>
        <authorList>
            <person name="Peng X."/>
        </authorList>
    </citation>
    <scope>NUCLEOTIDE SEQUENCE</scope>
    <source>
        <strain evidence="8">SIG13</strain>
    </source>
</reference>
<dbReference type="AlphaFoldDB" id="A0A8T3VIB6"/>
<keyword evidence="5 6" id="KW-0472">Membrane</keyword>
<evidence type="ECO:0000256" key="6">
    <source>
        <dbReference type="SAM" id="Phobius"/>
    </source>
</evidence>
<evidence type="ECO:0000256" key="3">
    <source>
        <dbReference type="ARBA" id="ARBA00022475"/>
    </source>
</evidence>
<comment type="subcellular location">
    <subcellularLocation>
        <location evidence="1">Endomembrane system</location>
    </subcellularLocation>
</comment>
<evidence type="ECO:0000256" key="4">
    <source>
        <dbReference type="ARBA" id="ARBA00022519"/>
    </source>
</evidence>
<proteinExistence type="predicted"/>
<comment type="caution">
    <text evidence="8">The sequence shown here is derived from an EMBL/GenBank/DDBJ whole genome shotgun (WGS) entry which is preliminary data.</text>
</comment>
<evidence type="ECO:0000259" key="7">
    <source>
        <dbReference type="SMART" id="SM00062"/>
    </source>
</evidence>
<keyword evidence="6" id="KW-1133">Transmembrane helix</keyword>
<accession>A0A8T3VIB6</accession>
<dbReference type="EMBL" id="SUTF01000011">
    <property type="protein sequence ID" value="MBE6511234.1"/>
    <property type="molecule type" value="Genomic_DNA"/>
</dbReference>
<evidence type="ECO:0000256" key="5">
    <source>
        <dbReference type="ARBA" id="ARBA00023136"/>
    </source>
</evidence>
<dbReference type="CDD" id="cd13553">
    <property type="entry name" value="PBP2_NrtA_CpmA_like"/>
    <property type="match status" value="1"/>
</dbReference>
<keyword evidence="6" id="KW-0812">Transmembrane</keyword>
<dbReference type="SUPFAM" id="SSF53850">
    <property type="entry name" value="Periplasmic binding protein-like II"/>
    <property type="match status" value="1"/>
</dbReference>
<keyword evidence="3" id="KW-1003">Cell membrane</keyword>
<evidence type="ECO:0000313" key="9">
    <source>
        <dbReference type="Proteomes" id="UP000713479"/>
    </source>
</evidence>
<evidence type="ECO:0000313" key="8">
    <source>
        <dbReference type="EMBL" id="MBE6511234.1"/>
    </source>
</evidence>
<dbReference type="PANTHER" id="PTHR30024">
    <property type="entry name" value="ALIPHATIC SULFONATES-BINDING PROTEIN-RELATED"/>
    <property type="match status" value="1"/>
</dbReference>
<name>A0A8T3VIB6_9EURY</name>
<feature type="transmembrane region" description="Helical" evidence="6">
    <location>
        <begin position="7"/>
        <end position="27"/>
    </location>
</feature>
<keyword evidence="2" id="KW-0813">Transport</keyword>
<dbReference type="InterPro" id="IPR001638">
    <property type="entry name" value="Solute-binding_3/MltF_N"/>
</dbReference>
<protein>
    <submittedName>
        <fullName evidence="8">ABC transporter substrate-binding protein</fullName>
    </submittedName>
</protein>